<name>A0A0J9X679_GEOCN</name>
<comment type="catalytic activity">
    <reaction evidence="7">
        <text>O-phospho-L-tyrosyl-[protein] + H2O = L-tyrosyl-[protein] + phosphate</text>
        <dbReference type="Rhea" id="RHEA:10684"/>
        <dbReference type="Rhea" id="RHEA-COMP:10136"/>
        <dbReference type="Rhea" id="RHEA-COMP:20101"/>
        <dbReference type="ChEBI" id="CHEBI:15377"/>
        <dbReference type="ChEBI" id="CHEBI:43474"/>
        <dbReference type="ChEBI" id="CHEBI:46858"/>
        <dbReference type="ChEBI" id="CHEBI:61978"/>
        <dbReference type="EC" id="3.1.3.48"/>
    </reaction>
</comment>
<dbReference type="CDD" id="cd16343">
    <property type="entry name" value="LMWPTP"/>
    <property type="match status" value="1"/>
</dbReference>
<dbReference type="GO" id="GO:0004725">
    <property type="term" value="F:protein tyrosine phosphatase activity"/>
    <property type="evidence" value="ECO:0007669"/>
    <property type="project" value="UniProtKB-EC"/>
</dbReference>
<evidence type="ECO:0000256" key="4">
    <source>
        <dbReference type="ARBA" id="ARBA00022490"/>
    </source>
</evidence>
<dbReference type="GO" id="GO:0005737">
    <property type="term" value="C:cytoplasm"/>
    <property type="evidence" value="ECO:0007669"/>
    <property type="project" value="UniProtKB-SubCell"/>
</dbReference>
<dbReference type="FunFam" id="3.40.50.2300:FF:000105">
    <property type="entry name" value="Low molecular weight phosphotyrosine protein"/>
    <property type="match status" value="1"/>
</dbReference>
<dbReference type="EMBL" id="CCBN010000003">
    <property type="protein sequence ID" value="CDO52651.1"/>
    <property type="molecule type" value="Genomic_DNA"/>
</dbReference>
<accession>A0A0J9X679</accession>
<comment type="similarity">
    <text evidence="3">Belongs to the low molecular weight phosphotyrosine protein phosphatase family.</text>
</comment>
<dbReference type="InterPro" id="IPR050438">
    <property type="entry name" value="LMW_PTPase"/>
</dbReference>
<dbReference type="PRINTS" id="PR00719">
    <property type="entry name" value="LMWPTPASE"/>
</dbReference>
<dbReference type="InterPro" id="IPR023485">
    <property type="entry name" value="Ptyr_pPase"/>
</dbReference>
<keyword evidence="11" id="KW-1185">Reference proteome</keyword>
<comment type="catalytic activity">
    <reaction evidence="1">
        <text>a phosphate monoester + H2O = an alcohol + phosphate</text>
        <dbReference type="Rhea" id="RHEA:15017"/>
        <dbReference type="ChEBI" id="CHEBI:15377"/>
        <dbReference type="ChEBI" id="CHEBI:30879"/>
        <dbReference type="ChEBI" id="CHEBI:43474"/>
        <dbReference type="ChEBI" id="CHEBI:67140"/>
        <dbReference type="EC" id="3.1.3.2"/>
    </reaction>
</comment>
<dbReference type="STRING" id="1173061.A0A0J9X679"/>
<feature type="active site" description="Proton donor" evidence="8">
    <location>
        <position position="133"/>
    </location>
</feature>
<evidence type="ECO:0000259" key="9">
    <source>
        <dbReference type="SMART" id="SM00226"/>
    </source>
</evidence>
<evidence type="ECO:0000313" key="10">
    <source>
        <dbReference type="EMBL" id="CDO52651.1"/>
    </source>
</evidence>
<evidence type="ECO:0000256" key="8">
    <source>
        <dbReference type="PIRSR" id="PIRSR617867-1"/>
    </source>
</evidence>
<feature type="domain" description="Phosphotyrosine protein phosphatase I" evidence="9">
    <location>
        <begin position="9"/>
        <end position="159"/>
    </location>
</feature>
<dbReference type="GO" id="GO:0003993">
    <property type="term" value="F:acid phosphatase activity"/>
    <property type="evidence" value="ECO:0007669"/>
    <property type="project" value="UniProtKB-EC"/>
</dbReference>
<evidence type="ECO:0000256" key="2">
    <source>
        <dbReference type="ARBA" id="ARBA00004496"/>
    </source>
</evidence>
<protein>
    <recommendedName>
        <fullName evidence="9">Phosphotyrosine protein phosphatase I domain-containing protein</fullName>
    </recommendedName>
</protein>
<evidence type="ECO:0000313" key="11">
    <source>
        <dbReference type="Proteomes" id="UP000242525"/>
    </source>
</evidence>
<gene>
    <name evidence="10" type="ORF">BN980_GECA03s05378g</name>
</gene>
<dbReference type="Gene3D" id="3.40.50.2300">
    <property type="match status" value="1"/>
</dbReference>
<dbReference type="PANTHER" id="PTHR11717:SF7">
    <property type="entry name" value="LOW MOLECULAR WEIGHT PHOSPHOTYROSINE PROTEIN PHOSPHATASE"/>
    <property type="match status" value="1"/>
</dbReference>
<dbReference type="PANTHER" id="PTHR11717">
    <property type="entry name" value="LOW MOLECULAR WEIGHT PROTEIN TYROSINE PHOSPHATASE"/>
    <property type="match status" value="1"/>
</dbReference>
<evidence type="ECO:0000256" key="5">
    <source>
        <dbReference type="ARBA" id="ARBA00022801"/>
    </source>
</evidence>
<keyword evidence="6" id="KW-0904">Protein phosphatase</keyword>
<evidence type="ECO:0000256" key="1">
    <source>
        <dbReference type="ARBA" id="ARBA00000032"/>
    </source>
</evidence>
<evidence type="ECO:0000256" key="7">
    <source>
        <dbReference type="ARBA" id="ARBA00051722"/>
    </source>
</evidence>
<feature type="active site" description="Nucleophile" evidence="8">
    <location>
        <position position="15"/>
    </location>
</feature>
<comment type="subcellular location">
    <subcellularLocation>
        <location evidence="2">Cytoplasm</location>
    </subcellularLocation>
</comment>
<evidence type="ECO:0000256" key="3">
    <source>
        <dbReference type="ARBA" id="ARBA00011063"/>
    </source>
</evidence>
<dbReference type="InterPro" id="IPR036196">
    <property type="entry name" value="Ptyr_pPase_sf"/>
</dbReference>
<organism evidence="10 11">
    <name type="scientific">Geotrichum candidum</name>
    <name type="common">Oospora lactis</name>
    <name type="synonym">Dipodascus geotrichum</name>
    <dbReference type="NCBI Taxonomy" id="1173061"/>
    <lineage>
        <taxon>Eukaryota</taxon>
        <taxon>Fungi</taxon>
        <taxon>Dikarya</taxon>
        <taxon>Ascomycota</taxon>
        <taxon>Saccharomycotina</taxon>
        <taxon>Dipodascomycetes</taxon>
        <taxon>Dipodascales</taxon>
        <taxon>Dipodascaceae</taxon>
        <taxon>Geotrichum</taxon>
    </lineage>
</organism>
<feature type="active site" evidence="8">
    <location>
        <position position="21"/>
    </location>
</feature>
<keyword evidence="5" id="KW-0378">Hydrolase</keyword>
<evidence type="ECO:0000256" key="6">
    <source>
        <dbReference type="ARBA" id="ARBA00022912"/>
    </source>
</evidence>
<dbReference type="Pfam" id="PF01451">
    <property type="entry name" value="LMWPc"/>
    <property type="match status" value="1"/>
</dbReference>
<reference evidence="10" key="1">
    <citation type="submission" date="2014-03" db="EMBL/GenBank/DDBJ databases">
        <authorList>
            <person name="Casaregola S."/>
        </authorList>
    </citation>
    <scope>NUCLEOTIDE SEQUENCE [LARGE SCALE GENOMIC DNA]</scope>
    <source>
        <strain evidence="10">CLIB 918</strain>
    </source>
</reference>
<dbReference type="AlphaFoldDB" id="A0A0J9X679"/>
<dbReference type="SUPFAM" id="SSF52788">
    <property type="entry name" value="Phosphotyrosine protein phosphatases I"/>
    <property type="match status" value="1"/>
</dbReference>
<comment type="caution">
    <text evidence="10">The sequence shown here is derived from an EMBL/GenBank/DDBJ whole genome shotgun (WGS) entry which is preliminary data.</text>
</comment>
<proteinExistence type="inferred from homology"/>
<sequence length="164" mass="18572">MTAESNKGISVAFVCLGNICRSPMAEAIFKHTVKRLGVQDKFDKIDSFGTSGFHVGSSPDRRSVQVCKENGVEISHHAQRIGPEDFNKFDYILAMDHDNYENLEYIHPSNSRAKVALFGEYREDPSFNKIVEDPYYGGKNGFDVNFKQITHFSEVFIKRVLGDN</sequence>
<dbReference type="InterPro" id="IPR017867">
    <property type="entry name" value="Tyr_phospatase_low_mol_wt"/>
</dbReference>
<dbReference type="Proteomes" id="UP000242525">
    <property type="component" value="Unassembled WGS sequence"/>
</dbReference>
<dbReference type="SMART" id="SM00226">
    <property type="entry name" value="LMWPc"/>
    <property type="match status" value="1"/>
</dbReference>
<keyword evidence="4" id="KW-0963">Cytoplasm</keyword>
<dbReference type="OrthoDB" id="3388at2759"/>